<sequence length="166" mass="18431">MGALLKLIDAIIFFFFLIIATGAPLLDSQTILPTSIYPDILVQLKTWYTHEYDDYLVGEKPHFFVGLVWLQLVFAWPLAVASLYGIAFGKSWLRTTCLMYGVTTLTSMAAITSELLGSGKASEKLLKLYLPFMGFAVLAILRGLLPHSEKSKAISTKPITARKKRA</sequence>
<name>A0A2U1NRJ2_ARTAN</name>
<accession>A0A2U1NRJ2</accession>
<dbReference type="AlphaFoldDB" id="A0A2U1NRJ2"/>
<evidence type="ECO:0000259" key="8">
    <source>
        <dbReference type="PROSITE" id="PS51751"/>
    </source>
</evidence>
<dbReference type="EMBL" id="PKPP01002316">
    <property type="protein sequence ID" value="PWA76080.1"/>
    <property type="molecule type" value="Genomic_DNA"/>
</dbReference>
<dbReference type="STRING" id="35608.A0A2U1NRJ2"/>
<evidence type="ECO:0000256" key="3">
    <source>
        <dbReference type="ARBA" id="ARBA00022692"/>
    </source>
</evidence>
<protein>
    <submittedName>
        <fullName evidence="9">Transmembrane protein 6/97</fullName>
    </submittedName>
</protein>
<feature type="transmembrane region" description="Helical" evidence="7">
    <location>
        <begin position="7"/>
        <end position="26"/>
    </location>
</feature>
<proteinExistence type="inferred from homology"/>
<dbReference type="InterPro" id="IPR051987">
    <property type="entry name" value="Sigma-2_receptor-like"/>
</dbReference>
<organism evidence="9 10">
    <name type="scientific">Artemisia annua</name>
    <name type="common">Sweet wormwood</name>
    <dbReference type="NCBI Taxonomy" id="35608"/>
    <lineage>
        <taxon>Eukaryota</taxon>
        <taxon>Viridiplantae</taxon>
        <taxon>Streptophyta</taxon>
        <taxon>Embryophyta</taxon>
        <taxon>Tracheophyta</taxon>
        <taxon>Spermatophyta</taxon>
        <taxon>Magnoliopsida</taxon>
        <taxon>eudicotyledons</taxon>
        <taxon>Gunneridae</taxon>
        <taxon>Pentapetalae</taxon>
        <taxon>asterids</taxon>
        <taxon>campanulids</taxon>
        <taxon>Asterales</taxon>
        <taxon>Asteraceae</taxon>
        <taxon>Asteroideae</taxon>
        <taxon>Anthemideae</taxon>
        <taxon>Artemisiinae</taxon>
        <taxon>Artemisia</taxon>
    </lineage>
</organism>
<comment type="similarity">
    <text evidence="2">Belongs to the TMEM97/sigma-2 receptor family.</text>
</comment>
<evidence type="ECO:0000256" key="7">
    <source>
        <dbReference type="PIRNR" id="PIRNR031032"/>
    </source>
</evidence>
<dbReference type="InterPro" id="IPR016964">
    <property type="entry name" value="Sigma2_recept"/>
</dbReference>
<keyword evidence="4" id="KW-0256">Endoplasmic reticulum</keyword>
<dbReference type="InterPro" id="IPR033118">
    <property type="entry name" value="EXPERA"/>
</dbReference>
<dbReference type="PROSITE" id="PS51751">
    <property type="entry name" value="EXPERA"/>
    <property type="match status" value="1"/>
</dbReference>
<dbReference type="GO" id="GO:0005789">
    <property type="term" value="C:endoplasmic reticulum membrane"/>
    <property type="evidence" value="ECO:0007669"/>
    <property type="project" value="UniProtKB-SubCell"/>
</dbReference>
<evidence type="ECO:0000256" key="2">
    <source>
        <dbReference type="ARBA" id="ARBA00009096"/>
    </source>
</evidence>
<comment type="caution">
    <text evidence="9">The sequence shown here is derived from an EMBL/GenBank/DDBJ whole genome shotgun (WGS) entry which is preliminary data.</text>
</comment>
<dbReference type="PANTHER" id="PTHR31204">
    <property type="entry name" value="SIGMA INTRACELLULAR RECEPTOR 2"/>
    <property type="match status" value="1"/>
</dbReference>
<evidence type="ECO:0000256" key="5">
    <source>
        <dbReference type="ARBA" id="ARBA00022989"/>
    </source>
</evidence>
<evidence type="ECO:0000256" key="1">
    <source>
        <dbReference type="ARBA" id="ARBA00004477"/>
    </source>
</evidence>
<dbReference type="OrthoDB" id="433124at2759"/>
<keyword evidence="5 7" id="KW-1133">Transmembrane helix</keyword>
<dbReference type="Pfam" id="PF05241">
    <property type="entry name" value="EBP"/>
    <property type="match status" value="1"/>
</dbReference>
<keyword evidence="6 7" id="KW-0472">Membrane</keyword>
<evidence type="ECO:0000313" key="9">
    <source>
        <dbReference type="EMBL" id="PWA76080.1"/>
    </source>
</evidence>
<keyword evidence="10" id="KW-1185">Reference proteome</keyword>
<evidence type="ECO:0000256" key="4">
    <source>
        <dbReference type="ARBA" id="ARBA00022824"/>
    </source>
</evidence>
<gene>
    <name evidence="9" type="ORF">CTI12_AA130150</name>
</gene>
<feature type="transmembrane region" description="Helical" evidence="7">
    <location>
        <begin position="128"/>
        <end position="145"/>
    </location>
</feature>
<feature type="transmembrane region" description="Helical" evidence="7">
    <location>
        <begin position="63"/>
        <end position="86"/>
    </location>
</feature>
<dbReference type="PANTHER" id="PTHR31204:SF1">
    <property type="entry name" value="SIGMA INTRACELLULAR RECEPTOR 2"/>
    <property type="match status" value="1"/>
</dbReference>
<dbReference type="PIRSF" id="PIRSF031032">
    <property type="entry name" value="TMP_97_prd"/>
    <property type="match status" value="1"/>
</dbReference>
<dbReference type="Proteomes" id="UP000245207">
    <property type="component" value="Unassembled WGS sequence"/>
</dbReference>
<keyword evidence="3 7" id="KW-0812">Transmembrane</keyword>
<comment type="subcellular location">
    <subcellularLocation>
        <location evidence="1">Endoplasmic reticulum membrane</location>
        <topology evidence="1">Multi-pass membrane protein</topology>
    </subcellularLocation>
</comment>
<evidence type="ECO:0000313" key="10">
    <source>
        <dbReference type="Proteomes" id="UP000245207"/>
    </source>
</evidence>
<feature type="domain" description="EXPERA" evidence="8">
    <location>
        <begin position="8"/>
        <end position="140"/>
    </location>
</feature>
<reference evidence="9 10" key="1">
    <citation type="journal article" date="2018" name="Mol. Plant">
        <title>The genome of Artemisia annua provides insight into the evolution of Asteraceae family and artemisinin biosynthesis.</title>
        <authorList>
            <person name="Shen Q."/>
            <person name="Zhang L."/>
            <person name="Liao Z."/>
            <person name="Wang S."/>
            <person name="Yan T."/>
            <person name="Shi P."/>
            <person name="Liu M."/>
            <person name="Fu X."/>
            <person name="Pan Q."/>
            <person name="Wang Y."/>
            <person name="Lv Z."/>
            <person name="Lu X."/>
            <person name="Zhang F."/>
            <person name="Jiang W."/>
            <person name="Ma Y."/>
            <person name="Chen M."/>
            <person name="Hao X."/>
            <person name="Li L."/>
            <person name="Tang Y."/>
            <person name="Lv G."/>
            <person name="Zhou Y."/>
            <person name="Sun X."/>
            <person name="Brodelius P.E."/>
            <person name="Rose J.K.C."/>
            <person name="Tang K."/>
        </authorList>
    </citation>
    <scope>NUCLEOTIDE SEQUENCE [LARGE SCALE GENOMIC DNA]</scope>
    <source>
        <strain evidence="10">cv. Huhao1</strain>
        <tissue evidence="9">Leaf</tissue>
    </source>
</reference>
<evidence type="ECO:0000256" key="6">
    <source>
        <dbReference type="ARBA" id="ARBA00023136"/>
    </source>
</evidence>
<feature type="transmembrane region" description="Helical" evidence="7">
    <location>
        <begin position="98"/>
        <end position="116"/>
    </location>
</feature>